<dbReference type="InParanoid" id="A0A212F8I7"/>
<accession>A0A212F8I7</accession>
<evidence type="ECO:0000313" key="2">
    <source>
        <dbReference type="Proteomes" id="UP000007151"/>
    </source>
</evidence>
<organism evidence="1 2">
    <name type="scientific">Danaus plexippus plexippus</name>
    <dbReference type="NCBI Taxonomy" id="278856"/>
    <lineage>
        <taxon>Eukaryota</taxon>
        <taxon>Metazoa</taxon>
        <taxon>Ecdysozoa</taxon>
        <taxon>Arthropoda</taxon>
        <taxon>Hexapoda</taxon>
        <taxon>Insecta</taxon>
        <taxon>Pterygota</taxon>
        <taxon>Neoptera</taxon>
        <taxon>Endopterygota</taxon>
        <taxon>Lepidoptera</taxon>
        <taxon>Glossata</taxon>
        <taxon>Ditrysia</taxon>
        <taxon>Papilionoidea</taxon>
        <taxon>Nymphalidae</taxon>
        <taxon>Danainae</taxon>
        <taxon>Danaini</taxon>
        <taxon>Danaina</taxon>
        <taxon>Danaus</taxon>
        <taxon>Danaus</taxon>
    </lineage>
</organism>
<reference evidence="1 2" key="1">
    <citation type="journal article" date="2011" name="Cell">
        <title>The monarch butterfly genome yields insights into long-distance migration.</title>
        <authorList>
            <person name="Zhan S."/>
            <person name="Merlin C."/>
            <person name="Boore J.L."/>
            <person name="Reppert S.M."/>
        </authorList>
    </citation>
    <scope>NUCLEOTIDE SEQUENCE [LARGE SCALE GENOMIC DNA]</scope>
    <source>
        <strain evidence="1">F-2</strain>
    </source>
</reference>
<dbReference type="KEGG" id="dpl:KGM_210698"/>
<sequence length="107" mass="12077">MLKLSEKKLAPVPIGTSVRIAVPEVDRGRDDARNIIGVVLNKTDDKLYQIVPRKLPTFNPMEPAKDLRSALARKTVLKQDVCVLKIKYYVLSNAIRAKPENINSYMD</sequence>
<dbReference type="Proteomes" id="UP000007151">
    <property type="component" value="Unassembled WGS sequence"/>
</dbReference>
<gene>
    <name evidence="1" type="ORF">KGM_210698</name>
</gene>
<comment type="caution">
    <text evidence="1">The sequence shown here is derived from an EMBL/GenBank/DDBJ whole genome shotgun (WGS) entry which is preliminary data.</text>
</comment>
<protein>
    <submittedName>
        <fullName evidence="1">Uncharacterized protein</fullName>
    </submittedName>
</protein>
<dbReference type="AlphaFoldDB" id="A0A212F8I7"/>
<proteinExistence type="predicted"/>
<evidence type="ECO:0000313" key="1">
    <source>
        <dbReference type="EMBL" id="OWR50054.1"/>
    </source>
</evidence>
<dbReference type="EMBL" id="AGBW02009711">
    <property type="protein sequence ID" value="OWR50054.1"/>
    <property type="molecule type" value="Genomic_DNA"/>
</dbReference>
<keyword evidence="2" id="KW-1185">Reference proteome</keyword>
<name>A0A212F8I7_DANPL</name>